<gene>
    <name evidence="7" type="ORF">X975_17372</name>
</gene>
<keyword evidence="3" id="KW-0999">Mitochondrion inner membrane</keyword>
<dbReference type="OMA" id="AWNQEFW"/>
<evidence type="ECO:0000256" key="6">
    <source>
        <dbReference type="ARBA" id="ARBA00023136"/>
    </source>
</evidence>
<dbReference type="InterPro" id="IPR018796">
    <property type="entry name" value="COA8"/>
</dbReference>
<dbReference type="GO" id="GO:0097193">
    <property type="term" value="P:intrinsic apoptotic signaling pathway"/>
    <property type="evidence" value="ECO:0007669"/>
    <property type="project" value="InterPro"/>
</dbReference>
<comment type="subcellular location">
    <subcellularLocation>
        <location evidence="1">Mitochondrion inner membrane</location>
        <topology evidence="1">Peripheral membrane protein</topology>
        <orientation evidence="1">Matrix side</orientation>
    </subcellularLocation>
</comment>
<dbReference type="STRING" id="407821.A0A087SYH5"/>
<dbReference type="Proteomes" id="UP000054359">
    <property type="component" value="Unassembled WGS sequence"/>
</dbReference>
<dbReference type="Pfam" id="PF10231">
    <property type="entry name" value="COA8"/>
    <property type="match status" value="1"/>
</dbReference>
<keyword evidence="4" id="KW-0809">Transit peptide</keyword>
<sequence length="196" mass="23525">MLIKLKGRIYSVPNIINISKSLLKDNTNIYNQNFNRHYRWTSCLKNRNYQVPGKANSEIKPQSEKHEHTWIGPADPVSNLRLKIFPSSQGLTDEERYFYSKCKETQDWHQQYWEAHNKDFNESKKAYIDKLSKERKFEEGHPLMAEEMSSFYKDFLDKNRKKHLAYNWAWYKKNVYLLALAVKANWSKLKKLLKKT</sequence>
<evidence type="ECO:0000313" key="7">
    <source>
        <dbReference type="EMBL" id="KFM57914.1"/>
    </source>
</evidence>
<feature type="non-terminal residue" evidence="7">
    <location>
        <position position="196"/>
    </location>
</feature>
<name>A0A087SYH5_STEMI</name>
<proteinExistence type="inferred from homology"/>
<dbReference type="AlphaFoldDB" id="A0A087SYH5"/>
<evidence type="ECO:0000256" key="2">
    <source>
        <dbReference type="ARBA" id="ARBA00005453"/>
    </source>
</evidence>
<reference evidence="7 8" key="1">
    <citation type="submission" date="2013-11" db="EMBL/GenBank/DDBJ databases">
        <title>Genome sequencing of Stegodyphus mimosarum.</title>
        <authorList>
            <person name="Bechsgaard J."/>
        </authorList>
    </citation>
    <scope>NUCLEOTIDE SEQUENCE [LARGE SCALE GENOMIC DNA]</scope>
</reference>
<evidence type="ECO:0000256" key="3">
    <source>
        <dbReference type="ARBA" id="ARBA00022792"/>
    </source>
</evidence>
<evidence type="ECO:0000313" key="8">
    <source>
        <dbReference type="Proteomes" id="UP000054359"/>
    </source>
</evidence>
<evidence type="ECO:0000256" key="4">
    <source>
        <dbReference type="ARBA" id="ARBA00022946"/>
    </source>
</evidence>
<keyword evidence="5" id="KW-0496">Mitochondrion</keyword>
<evidence type="ECO:0000256" key="1">
    <source>
        <dbReference type="ARBA" id="ARBA00004443"/>
    </source>
</evidence>
<evidence type="ECO:0000256" key="5">
    <source>
        <dbReference type="ARBA" id="ARBA00023128"/>
    </source>
</evidence>
<dbReference type="PANTHER" id="PTHR31107:SF2">
    <property type="entry name" value="CYTOCHROME C OXIDASE ASSEMBLY FACTOR 8"/>
    <property type="match status" value="1"/>
</dbReference>
<comment type="similarity">
    <text evidence="2">Belongs to the COA8 family.</text>
</comment>
<protein>
    <submittedName>
        <fullName evidence="7">Apoptogenic protein 1, mitochondrial</fullName>
    </submittedName>
</protein>
<dbReference type="PANTHER" id="PTHR31107">
    <property type="entry name" value="APOPTOGENIC PROTEIN 1, MITOCHONDRIAL"/>
    <property type="match status" value="1"/>
</dbReference>
<accession>A0A087SYH5</accession>
<keyword evidence="6" id="KW-0472">Membrane</keyword>
<organism evidence="7 8">
    <name type="scientific">Stegodyphus mimosarum</name>
    <name type="common">African social velvet spider</name>
    <dbReference type="NCBI Taxonomy" id="407821"/>
    <lineage>
        <taxon>Eukaryota</taxon>
        <taxon>Metazoa</taxon>
        <taxon>Ecdysozoa</taxon>
        <taxon>Arthropoda</taxon>
        <taxon>Chelicerata</taxon>
        <taxon>Arachnida</taxon>
        <taxon>Araneae</taxon>
        <taxon>Araneomorphae</taxon>
        <taxon>Entelegynae</taxon>
        <taxon>Eresoidea</taxon>
        <taxon>Eresidae</taxon>
        <taxon>Stegodyphus</taxon>
    </lineage>
</organism>
<dbReference type="OrthoDB" id="6246201at2759"/>
<dbReference type="EMBL" id="KK112540">
    <property type="protein sequence ID" value="KFM57914.1"/>
    <property type="molecule type" value="Genomic_DNA"/>
</dbReference>
<dbReference type="GO" id="GO:0005743">
    <property type="term" value="C:mitochondrial inner membrane"/>
    <property type="evidence" value="ECO:0007669"/>
    <property type="project" value="UniProtKB-SubCell"/>
</dbReference>
<keyword evidence="8" id="KW-1185">Reference proteome</keyword>